<evidence type="ECO:0000259" key="4">
    <source>
        <dbReference type="PROSITE" id="PS50893"/>
    </source>
</evidence>
<gene>
    <name evidence="5" type="ORF">A2806_00585</name>
</gene>
<dbReference type="GO" id="GO:0016887">
    <property type="term" value="F:ATP hydrolysis activity"/>
    <property type="evidence" value="ECO:0007669"/>
    <property type="project" value="InterPro"/>
</dbReference>
<dbReference type="EMBL" id="MHSS01000008">
    <property type="protein sequence ID" value="OHA48121.1"/>
    <property type="molecule type" value="Genomic_DNA"/>
</dbReference>
<comment type="similarity">
    <text evidence="1">Belongs to the ABC transporter superfamily. Ycf16 family.</text>
</comment>
<dbReference type="STRING" id="1802362.A2806_00585"/>
<evidence type="ECO:0000256" key="1">
    <source>
        <dbReference type="ARBA" id="ARBA00006216"/>
    </source>
</evidence>
<evidence type="ECO:0000256" key="3">
    <source>
        <dbReference type="ARBA" id="ARBA00022840"/>
    </source>
</evidence>
<dbReference type="PANTHER" id="PTHR43204:SF1">
    <property type="entry name" value="ABC TRANSPORTER I FAMILY MEMBER 6, CHLOROPLASTIC"/>
    <property type="match status" value="1"/>
</dbReference>
<dbReference type="InterPro" id="IPR027417">
    <property type="entry name" value="P-loop_NTPase"/>
</dbReference>
<dbReference type="AlphaFoldDB" id="A0A1G2PKF6"/>
<evidence type="ECO:0000256" key="2">
    <source>
        <dbReference type="ARBA" id="ARBA00022741"/>
    </source>
</evidence>
<sequence length="244" mass="26509">MLLLKNLNITVQEKEIVHDISLEIHPKELHVLMGPNGSGKSSLAMALAGHPHYQITGGLASFLGKDISRLSADERARLGLFTLFQKPPPIPGIPVASFIQTALQARSTKKIAPRTTRSVVASASQRFGLPGTMGDRELFVGFSGGETKRMELAILSVLGAKIAILDEPDSGLDIDGMKLIADEIVKYLQEGLGILFITHNPRMLEYILPNRVHVMIQGAFAQSGDIALARDIEHKGFAPFMPRV</sequence>
<keyword evidence="2" id="KW-0547">Nucleotide-binding</keyword>
<comment type="caution">
    <text evidence="5">The sequence shown here is derived from an EMBL/GenBank/DDBJ whole genome shotgun (WGS) entry which is preliminary data.</text>
</comment>
<keyword evidence="3" id="KW-0067">ATP-binding</keyword>
<reference evidence="5 6" key="1">
    <citation type="journal article" date="2016" name="Nat. Commun.">
        <title>Thousands of microbial genomes shed light on interconnected biogeochemical processes in an aquifer system.</title>
        <authorList>
            <person name="Anantharaman K."/>
            <person name="Brown C.T."/>
            <person name="Hug L.A."/>
            <person name="Sharon I."/>
            <person name="Castelle C.J."/>
            <person name="Probst A.J."/>
            <person name="Thomas B.C."/>
            <person name="Singh A."/>
            <person name="Wilkins M.J."/>
            <person name="Karaoz U."/>
            <person name="Brodie E.L."/>
            <person name="Williams K.H."/>
            <person name="Hubbard S.S."/>
            <person name="Banfield J.F."/>
        </authorList>
    </citation>
    <scope>NUCLEOTIDE SEQUENCE [LARGE SCALE GENOMIC DNA]</scope>
</reference>
<dbReference type="Proteomes" id="UP000177629">
    <property type="component" value="Unassembled WGS sequence"/>
</dbReference>
<dbReference type="Gene3D" id="3.40.50.300">
    <property type="entry name" value="P-loop containing nucleotide triphosphate hydrolases"/>
    <property type="match status" value="1"/>
</dbReference>
<protein>
    <submittedName>
        <fullName evidence="5">Fe-S cluster assembly ATPase SufC</fullName>
    </submittedName>
</protein>
<organism evidence="5 6">
    <name type="scientific">Candidatus Terrybacteria bacterium RIFCSPHIGHO2_01_FULL_48_17</name>
    <dbReference type="NCBI Taxonomy" id="1802362"/>
    <lineage>
        <taxon>Bacteria</taxon>
        <taxon>Candidatus Terryibacteriota</taxon>
    </lineage>
</organism>
<accession>A0A1G2PKF6</accession>
<dbReference type="PANTHER" id="PTHR43204">
    <property type="entry name" value="ABC TRANSPORTER I FAMILY MEMBER 6, CHLOROPLASTIC"/>
    <property type="match status" value="1"/>
</dbReference>
<dbReference type="NCBIfam" id="TIGR01978">
    <property type="entry name" value="sufC"/>
    <property type="match status" value="1"/>
</dbReference>
<dbReference type="PROSITE" id="PS50893">
    <property type="entry name" value="ABC_TRANSPORTER_2"/>
    <property type="match status" value="1"/>
</dbReference>
<feature type="domain" description="ABC transporter" evidence="4">
    <location>
        <begin position="2"/>
        <end position="242"/>
    </location>
</feature>
<name>A0A1G2PKF6_9BACT</name>
<dbReference type="SMART" id="SM00382">
    <property type="entry name" value="AAA"/>
    <property type="match status" value="1"/>
</dbReference>
<dbReference type="InterPro" id="IPR003439">
    <property type="entry name" value="ABC_transporter-like_ATP-bd"/>
</dbReference>
<dbReference type="Pfam" id="PF00005">
    <property type="entry name" value="ABC_tran"/>
    <property type="match status" value="1"/>
</dbReference>
<dbReference type="InterPro" id="IPR010230">
    <property type="entry name" value="FeS-cluster_ATPase_SufC"/>
</dbReference>
<evidence type="ECO:0000313" key="6">
    <source>
        <dbReference type="Proteomes" id="UP000177629"/>
    </source>
</evidence>
<proteinExistence type="inferred from homology"/>
<evidence type="ECO:0000313" key="5">
    <source>
        <dbReference type="EMBL" id="OHA48121.1"/>
    </source>
</evidence>
<dbReference type="GO" id="GO:0005524">
    <property type="term" value="F:ATP binding"/>
    <property type="evidence" value="ECO:0007669"/>
    <property type="project" value="UniProtKB-KW"/>
</dbReference>
<dbReference type="SUPFAM" id="SSF52540">
    <property type="entry name" value="P-loop containing nucleoside triphosphate hydrolases"/>
    <property type="match status" value="1"/>
</dbReference>
<dbReference type="InterPro" id="IPR003593">
    <property type="entry name" value="AAA+_ATPase"/>
</dbReference>